<evidence type="ECO:0000259" key="3">
    <source>
        <dbReference type="PROSITE" id="PS50977"/>
    </source>
</evidence>
<dbReference type="PANTHER" id="PTHR43479">
    <property type="entry name" value="ACREF/ENVCD OPERON REPRESSOR-RELATED"/>
    <property type="match status" value="1"/>
</dbReference>
<dbReference type="Proteomes" id="UP001242811">
    <property type="component" value="Unassembled WGS sequence"/>
</dbReference>
<gene>
    <name evidence="4" type="ORF">QOZ95_003521</name>
</gene>
<dbReference type="InterPro" id="IPR009057">
    <property type="entry name" value="Homeodomain-like_sf"/>
</dbReference>
<organism evidence="4 5">
    <name type="scientific">Paenibacillus brasilensis</name>
    <dbReference type="NCBI Taxonomy" id="128574"/>
    <lineage>
        <taxon>Bacteria</taxon>
        <taxon>Bacillati</taxon>
        <taxon>Bacillota</taxon>
        <taxon>Bacilli</taxon>
        <taxon>Bacillales</taxon>
        <taxon>Paenibacillaceae</taxon>
        <taxon>Paenibacillus</taxon>
    </lineage>
</organism>
<dbReference type="InterPro" id="IPR001647">
    <property type="entry name" value="HTH_TetR"/>
</dbReference>
<dbReference type="SUPFAM" id="SSF46689">
    <property type="entry name" value="Homeodomain-like"/>
    <property type="match status" value="1"/>
</dbReference>
<evidence type="ECO:0000256" key="2">
    <source>
        <dbReference type="PROSITE-ProRule" id="PRU00335"/>
    </source>
</evidence>
<proteinExistence type="predicted"/>
<dbReference type="EMBL" id="JAUSWA010000021">
    <property type="protein sequence ID" value="MDQ0495342.1"/>
    <property type="molecule type" value="Genomic_DNA"/>
</dbReference>
<dbReference type="Pfam" id="PF14278">
    <property type="entry name" value="TetR_C_8"/>
    <property type="match status" value="1"/>
</dbReference>
<protein>
    <submittedName>
        <fullName evidence="4">AcrR family transcriptional regulator</fullName>
    </submittedName>
</protein>
<dbReference type="PROSITE" id="PS50977">
    <property type="entry name" value="HTH_TETR_2"/>
    <property type="match status" value="1"/>
</dbReference>
<feature type="DNA-binding region" description="H-T-H motif" evidence="2">
    <location>
        <begin position="33"/>
        <end position="52"/>
    </location>
</feature>
<dbReference type="InterPro" id="IPR050624">
    <property type="entry name" value="HTH-type_Tx_Regulator"/>
</dbReference>
<evidence type="ECO:0000313" key="4">
    <source>
        <dbReference type="EMBL" id="MDQ0495342.1"/>
    </source>
</evidence>
<accession>A0ABU0L386</accession>
<feature type="domain" description="HTH tetR-type" evidence="3">
    <location>
        <begin position="10"/>
        <end position="70"/>
    </location>
</feature>
<evidence type="ECO:0000313" key="5">
    <source>
        <dbReference type="Proteomes" id="UP001242811"/>
    </source>
</evidence>
<reference evidence="4 5" key="1">
    <citation type="submission" date="2023-07" db="EMBL/GenBank/DDBJ databases">
        <title>Genomic Encyclopedia of Type Strains, Phase IV (KMG-IV): sequencing the most valuable type-strain genomes for metagenomic binning, comparative biology and taxonomic classification.</title>
        <authorList>
            <person name="Goeker M."/>
        </authorList>
    </citation>
    <scope>NUCLEOTIDE SEQUENCE [LARGE SCALE GENOMIC DNA]</scope>
    <source>
        <strain evidence="4 5">DSM 14914</strain>
    </source>
</reference>
<comment type="caution">
    <text evidence="4">The sequence shown here is derived from an EMBL/GenBank/DDBJ whole genome shotgun (WGS) entry which is preliminary data.</text>
</comment>
<keyword evidence="1 2" id="KW-0238">DNA-binding</keyword>
<dbReference type="RefSeq" id="WP_167518749.1">
    <property type="nucleotide sequence ID" value="NZ_CP045298.1"/>
</dbReference>
<sequence length="203" mass="24245">MNEITDLRVVKTLENIKHGFTKCISQKTFSSISVKDITTAARINRSTFYKYYEDKYQLRESLIKSTLEELSNNINLASFNLENNKMNESLEALRKQLQFMYDHKDWYLILWNKNMELYVYEDMARIFERRTGECLRENSNGTEITRKELSEKQELLTRLFASSAMTTVKWWYEYSPNMTPKDVANIIMDNIKFGMHRTFFQVT</sequence>
<dbReference type="Pfam" id="PF00440">
    <property type="entry name" value="TetR_N"/>
    <property type="match status" value="1"/>
</dbReference>
<keyword evidence="5" id="KW-1185">Reference proteome</keyword>
<name>A0ABU0L386_9BACL</name>
<dbReference type="Gene3D" id="1.10.357.10">
    <property type="entry name" value="Tetracycline Repressor, domain 2"/>
    <property type="match status" value="1"/>
</dbReference>
<dbReference type="InterPro" id="IPR039532">
    <property type="entry name" value="TetR_C_Firmicutes"/>
</dbReference>
<evidence type="ECO:0000256" key="1">
    <source>
        <dbReference type="ARBA" id="ARBA00023125"/>
    </source>
</evidence>
<dbReference type="PANTHER" id="PTHR43479:SF7">
    <property type="entry name" value="TETR-FAMILY TRANSCRIPTIONAL REGULATOR"/>
    <property type="match status" value="1"/>
</dbReference>